<comment type="caution">
    <text evidence="4">The sequence shown here is derived from an EMBL/GenBank/DDBJ whole genome shotgun (WGS) entry which is preliminary data.</text>
</comment>
<dbReference type="GO" id="GO:0008168">
    <property type="term" value="F:methyltransferase activity"/>
    <property type="evidence" value="ECO:0007669"/>
    <property type="project" value="UniProtKB-KW"/>
</dbReference>
<evidence type="ECO:0000256" key="1">
    <source>
        <dbReference type="ARBA" id="ARBA00022603"/>
    </source>
</evidence>
<dbReference type="Gene3D" id="3.40.50.150">
    <property type="entry name" value="Vaccinia Virus protein VP39"/>
    <property type="match status" value="1"/>
</dbReference>
<dbReference type="NCBIfam" id="NF040568">
    <property type="entry name" value="SCO2525_fam"/>
    <property type="match status" value="1"/>
</dbReference>
<sequence>MADDDSRAMHPIARTALNAEVEWEMFDPDTYWSTNYGTLRSDDAEIIDIVKEFFAGTRMPIGSARAIDVGTGANLYPALTMLPYSSRVTLFERAHSNRAWLRQELARPRMSWLDFWREMSEGYPHYQAIEHPLDRLRRRALVERGNVFSLTPNHYEIATMFFVAESITTEHEEFCRAMRLFVNSLVRGAPFASAFMRGSSGYTVAGQKFPACWVDENDVAEALTPVARDVRITHVNSEGLREGYHGMMVATGFKR</sequence>
<dbReference type="AlphaFoldDB" id="A0A919T4D3"/>
<dbReference type="Proteomes" id="UP000677082">
    <property type="component" value="Unassembled WGS sequence"/>
</dbReference>
<dbReference type="Pfam" id="PF01234">
    <property type="entry name" value="NNMT_PNMT_TEMT"/>
    <property type="match status" value="1"/>
</dbReference>
<organism evidence="4 5">
    <name type="scientific">Paractinoplanes toevensis</name>
    <dbReference type="NCBI Taxonomy" id="571911"/>
    <lineage>
        <taxon>Bacteria</taxon>
        <taxon>Bacillati</taxon>
        <taxon>Actinomycetota</taxon>
        <taxon>Actinomycetes</taxon>
        <taxon>Micromonosporales</taxon>
        <taxon>Micromonosporaceae</taxon>
        <taxon>Paractinoplanes</taxon>
    </lineage>
</organism>
<dbReference type="InterPro" id="IPR000940">
    <property type="entry name" value="NNMT_TEMT_trans"/>
</dbReference>
<accession>A0A919T4D3</accession>
<dbReference type="GO" id="GO:0032259">
    <property type="term" value="P:methylation"/>
    <property type="evidence" value="ECO:0007669"/>
    <property type="project" value="UniProtKB-KW"/>
</dbReference>
<evidence type="ECO:0000313" key="5">
    <source>
        <dbReference type="Proteomes" id="UP000677082"/>
    </source>
</evidence>
<keyword evidence="1" id="KW-0489">Methyltransferase</keyword>
<evidence type="ECO:0008006" key="6">
    <source>
        <dbReference type="Google" id="ProtNLM"/>
    </source>
</evidence>
<dbReference type="RefSeq" id="WP_213004447.1">
    <property type="nucleotide sequence ID" value="NZ_BOQN01000003.1"/>
</dbReference>
<dbReference type="InterPro" id="IPR029063">
    <property type="entry name" value="SAM-dependent_MTases_sf"/>
</dbReference>
<dbReference type="PANTHER" id="PTHR10867">
    <property type="entry name" value="NNMT/PNMT/TEMT FAMILY MEMBER"/>
    <property type="match status" value="1"/>
</dbReference>
<keyword evidence="2" id="KW-0808">Transferase</keyword>
<evidence type="ECO:0000256" key="3">
    <source>
        <dbReference type="ARBA" id="ARBA00022691"/>
    </source>
</evidence>
<proteinExistence type="predicted"/>
<evidence type="ECO:0000256" key="2">
    <source>
        <dbReference type="ARBA" id="ARBA00022679"/>
    </source>
</evidence>
<dbReference type="PANTHER" id="PTHR10867:SF17">
    <property type="entry name" value="NICOTINAMIDE N-METHYLTRANSFERASE"/>
    <property type="match status" value="1"/>
</dbReference>
<keyword evidence="5" id="KW-1185">Reference proteome</keyword>
<dbReference type="SUPFAM" id="SSF53335">
    <property type="entry name" value="S-adenosyl-L-methionine-dependent methyltransferases"/>
    <property type="match status" value="1"/>
</dbReference>
<dbReference type="EMBL" id="BOQN01000003">
    <property type="protein sequence ID" value="GIM88462.1"/>
    <property type="molecule type" value="Genomic_DNA"/>
</dbReference>
<evidence type="ECO:0000313" key="4">
    <source>
        <dbReference type="EMBL" id="GIM88462.1"/>
    </source>
</evidence>
<protein>
    <recommendedName>
        <fullName evidence="6">Methyltransferase</fullName>
    </recommendedName>
</protein>
<name>A0A919T4D3_9ACTN</name>
<gene>
    <name evidence="4" type="ORF">Ato02nite_002550</name>
</gene>
<keyword evidence="3" id="KW-0949">S-adenosyl-L-methionine</keyword>
<dbReference type="PROSITE" id="PS51681">
    <property type="entry name" value="SAM_MT_NNMT_PNMT_TEMT"/>
    <property type="match status" value="1"/>
</dbReference>
<reference evidence="4 5" key="1">
    <citation type="submission" date="2021-03" db="EMBL/GenBank/DDBJ databases">
        <title>Whole genome shotgun sequence of Actinoplanes toevensis NBRC 105298.</title>
        <authorList>
            <person name="Komaki H."/>
            <person name="Tamura T."/>
        </authorList>
    </citation>
    <scope>NUCLEOTIDE SEQUENCE [LARGE SCALE GENOMIC DNA]</scope>
    <source>
        <strain evidence="4 5">NBRC 105298</strain>
    </source>
</reference>